<dbReference type="EMBL" id="CAXDID020000861">
    <property type="protein sequence ID" value="CAL6115169.1"/>
    <property type="molecule type" value="Genomic_DNA"/>
</dbReference>
<dbReference type="PROSITE" id="PS51257">
    <property type="entry name" value="PROKAR_LIPOPROTEIN"/>
    <property type="match status" value="1"/>
</dbReference>
<feature type="signal peptide" evidence="1">
    <location>
        <begin position="1"/>
        <end position="20"/>
    </location>
</feature>
<dbReference type="EMBL" id="CATOUU010001097">
    <property type="protein sequence ID" value="CAI9971787.1"/>
    <property type="molecule type" value="Genomic_DNA"/>
</dbReference>
<evidence type="ECO:0000313" key="2">
    <source>
        <dbReference type="EMBL" id="CAI9971787.1"/>
    </source>
</evidence>
<feature type="chain" id="PRO_5041739219" evidence="1">
    <location>
        <begin position="21"/>
        <end position="192"/>
    </location>
</feature>
<reference evidence="3 4" key="2">
    <citation type="submission" date="2024-07" db="EMBL/GenBank/DDBJ databases">
        <authorList>
            <person name="Akdeniz Z."/>
        </authorList>
    </citation>
    <scope>NUCLEOTIDE SEQUENCE [LARGE SCALE GENOMIC DNA]</scope>
</reference>
<organism evidence="2">
    <name type="scientific">Hexamita inflata</name>
    <dbReference type="NCBI Taxonomy" id="28002"/>
    <lineage>
        <taxon>Eukaryota</taxon>
        <taxon>Metamonada</taxon>
        <taxon>Diplomonadida</taxon>
        <taxon>Hexamitidae</taxon>
        <taxon>Hexamitinae</taxon>
        <taxon>Hexamita</taxon>
    </lineage>
</organism>
<proteinExistence type="predicted"/>
<accession>A0AA86V0S5</accession>
<sequence length="192" mass="22341">MSRIEISQISLTLLIYSCQGWVVQIFCKIGSQTANLRQIVNSSALTQSWSFECHRFVQTSQMLDSLNYTLQAKAYSKSNYFLEHSKQLHRGNKFEVASLYFWAVRLISNIQAKRNLLKPTVTRSDSSQSAKCICGDIHCCDFWLRLPFSWWFSLTHVVPCMFRGVHFALEKYLEFVTVCKKFTFKFSNFLGL</sequence>
<dbReference type="AlphaFoldDB" id="A0AA86V0S5"/>
<keyword evidence="1" id="KW-0732">Signal</keyword>
<comment type="caution">
    <text evidence="2">The sequence shown here is derived from an EMBL/GenBank/DDBJ whole genome shotgun (WGS) entry which is preliminary data.</text>
</comment>
<name>A0AA86V0S5_9EUKA</name>
<keyword evidence="4" id="KW-1185">Reference proteome</keyword>
<evidence type="ECO:0000313" key="4">
    <source>
        <dbReference type="Proteomes" id="UP001642409"/>
    </source>
</evidence>
<gene>
    <name evidence="2" type="ORF">HINF_LOCUS59432</name>
    <name evidence="3" type="ORF">HINF_LOCUS78505</name>
</gene>
<evidence type="ECO:0000313" key="3">
    <source>
        <dbReference type="EMBL" id="CAL6115169.1"/>
    </source>
</evidence>
<evidence type="ECO:0000256" key="1">
    <source>
        <dbReference type="SAM" id="SignalP"/>
    </source>
</evidence>
<dbReference type="Proteomes" id="UP001642409">
    <property type="component" value="Unassembled WGS sequence"/>
</dbReference>
<protein>
    <submittedName>
        <fullName evidence="3">Hypothetical_protein</fullName>
    </submittedName>
</protein>
<reference evidence="2" key="1">
    <citation type="submission" date="2023-06" db="EMBL/GenBank/DDBJ databases">
        <authorList>
            <person name="Kurt Z."/>
        </authorList>
    </citation>
    <scope>NUCLEOTIDE SEQUENCE</scope>
</reference>